<evidence type="ECO:0000256" key="2">
    <source>
        <dbReference type="ARBA" id="ARBA00022746"/>
    </source>
</evidence>
<proteinExistence type="inferred from homology"/>
<sequence>MNHYLILLCTLLAGFAGMEGIAWLTHKYIMHGPLWNLHRDHHRKDEGQFLEKNDFFFLIFAIPGIALFLLGTIYKSFPVIGLASGITLYGFTYFMVHDVFVHQRFKWFRHSNHPYLRALRRAHKIHHKHLGKEQGECFGMLFFPGKYFREVSNKHKNEVHVPGDRY</sequence>
<dbReference type="AlphaFoldDB" id="A0A1K1SGP7"/>
<gene>
    <name evidence="5" type="ORF">SAMN05661012_05408</name>
    <name evidence="6" type="ORF">SR876_23965</name>
</gene>
<keyword evidence="4" id="KW-0812">Transmembrane</keyword>
<dbReference type="PANTHER" id="PTHR31899:SF9">
    <property type="entry name" value="BETA-CAROTENE 3-HYDROXYLASE 1, CHLOROPLASTIC"/>
    <property type="match status" value="1"/>
</dbReference>
<dbReference type="Proteomes" id="UP000183788">
    <property type="component" value="Unassembled WGS sequence"/>
</dbReference>
<keyword evidence="4" id="KW-1133">Transmembrane helix</keyword>
<feature type="transmembrane region" description="Helical" evidence="4">
    <location>
        <begin position="55"/>
        <end position="74"/>
    </location>
</feature>
<dbReference type="OrthoDB" id="5243888at2"/>
<name>A0A1K1SGP7_9BACT</name>
<comment type="similarity">
    <text evidence="1">Belongs to the sterol desaturase family.</text>
</comment>
<evidence type="ECO:0000313" key="8">
    <source>
        <dbReference type="Proteomes" id="UP001326715"/>
    </source>
</evidence>
<feature type="transmembrane region" description="Helical" evidence="4">
    <location>
        <begin position="79"/>
        <end position="96"/>
    </location>
</feature>
<evidence type="ECO:0000313" key="5">
    <source>
        <dbReference type="EMBL" id="SFW83434.1"/>
    </source>
</evidence>
<dbReference type="Proteomes" id="UP001326715">
    <property type="component" value="Chromosome"/>
</dbReference>
<reference evidence="5 7" key="1">
    <citation type="submission" date="2016-11" db="EMBL/GenBank/DDBJ databases">
        <authorList>
            <person name="Jaros S."/>
            <person name="Januszkiewicz K."/>
            <person name="Wedrychowicz H."/>
        </authorList>
    </citation>
    <scope>NUCLEOTIDE SEQUENCE [LARGE SCALE GENOMIC DNA]</scope>
    <source>
        <strain evidence="5 7">DSM 784</strain>
    </source>
</reference>
<keyword evidence="8" id="KW-1185">Reference proteome</keyword>
<dbReference type="STRING" id="1004.SAMN05661012_05408"/>
<dbReference type="EMBL" id="FPIZ01000022">
    <property type="protein sequence ID" value="SFW83434.1"/>
    <property type="molecule type" value="Genomic_DNA"/>
</dbReference>
<keyword evidence="3" id="KW-0560">Oxidoreductase</keyword>
<reference evidence="6 8" key="2">
    <citation type="submission" date="2023-11" db="EMBL/GenBank/DDBJ databases">
        <title>MicrobeMod: A computational toolkit for identifying prokaryotic methylation and restriction-modification with nanopore sequencing.</title>
        <authorList>
            <person name="Crits-Christoph A."/>
            <person name="Kang S.C."/>
            <person name="Lee H."/>
            <person name="Ostrov N."/>
        </authorList>
    </citation>
    <scope>NUCLEOTIDE SEQUENCE [LARGE SCALE GENOMIC DNA]</scope>
    <source>
        <strain evidence="6 8">ATCC 23090</strain>
    </source>
</reference>
<evidence type="ECO:0000313" key="7">
    <source>
        <dbReference type="Proteomes" id="UP000183788"/>
    </source>
</evidence>
<dbReference type="GO" id="GO:0016119">
    <property type="term" value="P:carotene metabolic process"/>
    <property type="evidence" value="ECO:0007669"/>
    <property type="project" value="TreeGrafter"/>
</dbReference>
<dbReference type="EMBL" id="CP140154">
    <property type="protein sequence ID" value="WQG87986.1"/>
    <property type="molecule type" value="Genomic_DNA"/>
</dbReference>
<organism evidence="5 7">
    <name type="scientific">Chitinophaga sancti</name>
    <dbReference type="NCBI Taxonomy" id="1004"/>
    <lineage>
        <taxon>Bacteria</taxon>
        <taxon>Pseudomonadati</taxon>
        <taxon>Bacteroidota</taxon>
        <taxon>Chitinophagia</taxon>
        <taxon>Chitinophagales</taxon>
        <taxon>Chitinophagaceae</taxon>
        <taxon>Chitinophaga</taxon>
    </lineage>
</organism>
<dbReference type="GO" id="GO:0016123">
    <property type="term" value="P:xanthophyll biosynthetic process"/>
    <property type="evidence" value="ECO:0007669"/>
    <property type="project" value="TreeGrafter"/>
</dbReference>
<dbReference type="PANTHER" id="PTHR31899">
    <property type="entry name" value="BETA-CAROTENE 3-HYDROXYLASE 1, CHLOROPLASTIC"/>
    <property type="match status" value="1"/>
</dbReference>
<keyword evidence="4" id="KW-0472">Membrane</keyword>
<dbReference type="InterPro" id="IPR045019">
    <property type="entry name" value="BETA-OHASE-like"/>
</dbReference>
<evidence type="ECO:0000256" key="3">
    <source>
        <dbReference type="ARBA" id="ARBA00023002"/>
    </source>
</evidence>
<accession>A0A1K1SGP7</accession>
<evidence type="ECO:0000256" key="4">
    <source>
        <dbReference type="SAM" id="Phobius"/>
    </source>
</evidence>
<dbReference type="RefSeq" id="WP_072364446.1">
    <property type="nucleotide sequence ID" value="NZ_CP139972.1"/>
</dbReference>
<evidence type="ECO:0000313" key="6">
    <source>
        <dbReference type="EMBL" id="WQG87986.1"/>
    </source>
</evidence>
<keyword evidence="2" id="KW-0125">Carotenoid biosynthesis</keyword>
<evidence type="ECO:0000256" key="1">
    <source>
        <dbReference type="ARBA" id="ARBA00009324"/>
    </source>
</evidence>
<protein>
    <submittedName>
        <fullName evidence="5">Beta-carotene 3-hydroxylase</fullName>
    </submittedName>
    <submittedName>
        <fullName evidence="6">Sterol desaturase family protein</fullName>
    </submittedName>
</protein>
<dbReference type="GO" id="GO:0010291">
    <property type="term" value="F:beta-carotene 3-hydroxylase activity"/>
    <property type="evidence" value="ECO:0007669"/>
    <property type="project" value="TreeGrafter"/>
</dbReference>